<keyword evidence="4" id="KW-0067">ATP-binding</keyword>
<sequence length="780" mass="84856">MSFLTPKHFQDASRILRGLALVAARAAADSPLWKQAGRTDVNKSVQSMFEQASKQSARVAESLRDAASRGSNPEAILRDGQQMLSKTLKDGEHLFNQTARGDGPVQQGLQQMESWMQQAGRAGASAASAASRVSAAAEDPAGALQEATAAAFREATGAGQPHRSLVFASQRGRAEVLPGPGTSYAPELAMSRPDVAPASLSPALEALDAAQPSQSFQTLEQPAVEPPVSIHLEMPAAILDPLPSSSSSTVEEPSLGMSTDTAGAGLADSLPGRQPLPGLPEDLAAATSLPAEDMPSSQPGAAPLQAEAVAQKKEEVRRKLRERRVPSSPFGRVMGFAQLGASLVYGTMSDSVSQYFSPKSAEQDTEKPSNRYITERNAERLADALCRMRGAALKLGQMISIQDENVLPPALSAALERVRAGADVMPRRQLEKVLVAELGEGWREKVDDFEYDPLAAASIGQVHRATLHDGRKAAMKIQYPGVARSIESDVDNLMRLISYTNVLPKGLYVDSAAKVAKRELALECDYSYEARCQKKFRELVMADTDFAMHVRVPDVVSELCTPRLLTTEWVPGVHIDKVAQMSQEVRDAVGTLLLQLTLKELFQWRFMQTDPNWGNFLFDGNSGILHLIDFGAAREFPQPFVDDYLRMVRACAEHERDEIILRSTRMGFLTGDESGVMLDAHAEAGYVVGTPFATEGNYDFAKHGVLTKRVTDLGAVMLRHRLTAPPEEAYSLHRKLSGAYLACIKLRAKVPCRQLFYDSYNAYEFLENEPAPQLPEQQAA</sequence>
<gene>
    <name evidence="7" type="primary">g6319</name>
    <name evidence="7" type="ORF">VP750_LOCUS5416</name>
</gene>
<dbReference type="InterPro" id="IPR034646">
    <property type="entry name" value="ADCK3_dom"/>
</dbReference>
<evidence type="ECO:0000256" key="1">
    <source>
        <dbReference type="ARBA" id="ARBA00009670"/>
    </source>
</evidence>
<dbReference type="Pfam" id="PF03109">
    <property type="entry name" value="ABC1"/>
    <property type="match status" value="1"/>
</dbReference>
<evidence type="ECO:0000313" key="7">
    <source>
        <dbReference type="EMBL" id="CAL5223757.1"/>
    </source>
</evidence>
<dbReference type="EMBL" id="CAXHTA020000009">
    <property type="protein sequence ID" value="CAL5223757.1"/>
    <property type="molecule type" value="Genomic_DNA"/>
</dbReference>
<dbReference type="PANTHER" id="PTHR43851">
    <property type="match status" value="1"/>
</dbReference>
<keyword evidence="8" id="KW-1185">Reference proteome</keyword>
<dbReference type="InterPro" id="IPR051409">
    <property type="entry name" value="Atypical_kinase_ADCK"/>
</dbReference>
<reference evidence="7 8" key="1">
    <citation type="submission" date="2024-06" db="EMBL/GenBank/DDBJ databases">
        <authorList>
            <person name="Kraege A."/>
            <person name="Thomma B."/>
        </authorList>
    </citation>
    <scope>NUCLEOTIDE SEQUENCE [LARGE SCALE GENOMIC DNA]</scope>
</reference>
<evidence type="ECO:0000256" key="3">
    <source>
        <dbReference type="ARBA" id="ARBA00022741"/>
    </source>
</evidence>
<dbReference type="InterPro" id="IPR004147">
    <property type="entry name" value="ABC1_dom"/>
</dbReference>
<evidence type="ECO:0000259" key="6">
    <source>
        <dbReference type="Pfam" id="PF03109"/>
    </source>
</evidence>
<evidence type="ECO:0000313" key="8">
    <source>
        <dbReference type="Proteomes" id="UP001497392"/>
    </source>
</evidence>
<evidence type="ECO:0000256" key="2">
    <source>
        <dbReference type="ARBA" id="ARBA00022679"/>
    </source>
</evidence>
<feature type="region of interest" description="Disordered" evidence="5">
    <location>
        <begin position="240"/>
        <end position="323"/>
    </location>
</feature>
<accession>A0ABP1G1Q7</accession>
<comment type="caution">
    <text evidence="7">The sequence shown here is derived from an EMBL/GenBank/DDBJ whole genome shotgun (WGS) entry which is preliminary data.</text>
</comment>
<keyword evidence="2" id="KW-0808">Transferase</keyword>
<proteinExistence type="inferred from homology"/>
<feature type="domain" description="ABC1 atypical kinase-like" evidence="6">
    <location>
        <begin position="418"/>
        <end position="659"/>
    </location>
</feature>
<keyword evidence="3" id="KW-0547">Nucleotide-binding</keyword>
<comment type="similarity">
    <text evidence="1">Belongs to the protein kinase superfamily. ADCK protein kinase family.</text>
</comment>
<dbReference type="SUPFAM" id="SSF56112">
    <property type="entry name" value="Protein kinase-like (PK-like)"/>
    <property type="match status" value="1"/>
</dbReference>
<dbReference type="CDD" id="cd13970">
    <property type="entry name" value="ABC1_ADCK3"/>
    <property type="match status" value="1"/>
</dbReference>
<organism evidence="7 8">
    <name type="scientific">Coccomyxa viridis</name>
    <dbReference type="NCBI Taxonomy" id="1274662"/>
    <lineage>
        <taxon>Eukaryota</taxon>
        <taxon>Viridiplantae</taxon>
        <taxon>Chlorophyta</taxon>
        <taxon>core chlorophytes</taxon>
        <taxon>Trebouxiophyceae</taxon>
        <taxon>Trebouxiophyceae incertae sedis</taxon>
        <taxon>Coccomyxaceae</taxon>
        <taxon>Coccomyxa</taxon>
    </lineage>
</organism>
<dbReference type="PANTHER" id="PTHR43851:SF3">
    <property type="entry name" value="COENZYME Q8"/>
    <property type="match status" value="1"/>
</dbReference>
<evidence type="ECO:0000256" key="4">
    <source>
        <dbReference type="ARBA" id="ARBA00022840"/>
    </source>
</evidence>
<name>A0ABP1G1Q7_9CHLO</name>
<dbReference type="Proteomes" id="UP001497392">
    <property type="component" value="Unassembled WGS sequence"/>
</dbReference>
<dbReference type="InterPro" id="IPR011009">
    <property type="entry name" value="Kinase-like_dom_sf"/>
</dbReference>
<protein>
    <submittedName>
        <fullName evidence="7">G6319 protein</fullName>
    </submittedName>
</protein>
<evidence type="ECO:0000256" key="5">
    <source>
        <dbReference type="SAM" id="MobiDB-lite"/>
    </source>
</evidence>